<dbReference type="EMBL" id="GBXM01097052">
    <property type="protein sequence ID" value="JAH11525.1"/>
    <property type="molecule type" value="Transcribed_RNA"/>
</dbReference>
<accession>A0A0E9Q5A7</accession>
<protein>
    <submittedName>
        <fullName evidence="1">Uncharacterized protein</fullName>
    </submittedName>
</protein>
<sequence length="57" mass="6653">MCTLLHKSLKGLFMNHIIIVYFRIFDFPHILTNLYIKSSCAETALLQSSKYRMRSSA</sequence>
<organism evidence="1">
    <name type="scientific">Anguilla anguilla</name>
    <name type="common">European freshwater eel</name>
    <name type="synonym">Muraena anguilla</name>
    <dbReference type="NCBI Taxonomy" id="7936"/>
    <lineage>
        <taxon>Eukaryota</taxon>
        <taxon>Metazoa</taxon>
        <taxon>Chordata</taxon>
        <taxon>Craniata</taxon>
        <taxon>Vertebrata</taxon>
        <taxon>Euteleostomi</taxon>
        <taxon>Actinopterygii</taxon>
        <taxon>Neopterygii</taxon>
        <taxon>Teleostei</taxon>
        <taxon>Anguilliformes</taxon>
        <taxon>Anguillidae</taxon>
        <taxon>Anguilla</taxon>
    </lineage>
</organism>
<evidence type="ECO:0000313" key="1">
    <source>
        <dbReference type="EMBL" id="JAH11525.1"/>
    </source>
</evidence>
<proteinExistence type="predicted"/>
<dbReference type="AlphaFoldDB" id="A0A0E9Q5A7"/>
<name>A0A0E9Q5A7_ANGAN</name>
<reference evidence="1" key="1">
    <citation type="submission" date="2014-11" db="EMBL/GenBank/DDBJ databases">
        <authorList>
            <person name="Amaro Gonzalez C."/>
        </authorList>
    </citation>
    <scope>NUCLEOTIDE SEQUENCE</scope>
</reference>
<reference evidence="1" key="2">
    <citation type="journal article" date="2015" name="Fish Shellfish Immunol.">
        <title>Early steps in the European eel (Anguilla anguilla)-Vibrio vulnificus interaction in the gills: Role of the RtxA13 toxin.</title>
        <authorList>
            <person name="Callol A."/>
            <person name="Pajuelo D."/>
            <person name="Ebbesson L."/>
            <person name="Teles M."/>
            <person name="MacKenzie S."/>
            <person name="Amaro C."/>
        </authorList>
    </citation>
    <scope>NUCLEOTIDE SEQUENCE</scope>
</reference>